<evidence type="ECO:0000256" key="1">
    <source>
        <dbReference type="SAM" id="MobiDB-lite"/>
    </source>
</evidence>
<dbReference type="AlphaFoldDB" id="A0A2U1JSU0"/>
<comment type="caution">
    <text evidence="3">The sequence shown here is derived from an EMBL/GenBank/DDBJ whole genome shotgun (WGS) entry which is preliminary data.</text>
</comment>
<feature type="domain" description="Sin" evidence="2">
    <location>
        <begin position="1"/>
        <end position="38"/>
    </location>
</feature>
<evidence type="ECO:0000313" key="4">
    <source>
        <dbReference type="Proteomes" id="UP000245998"/>
    </source>
</evidence>
<dbReference type="InterPro" id="IPR010981">
    <property type="entry name" value="SinR/SinI_dimer_dom"/>
</dbReference>
<dbReference type="InterPro" id="IPR036281">
    <property type="entry name" value="SinR/SinI_dimer_dom_sf"/>
</dbReference>
<dbReference type="RefSeq" id="WP_116555742.1">
    <property type="nucleotide sequence ID" value="NZ_QCZG01000039.1"/>
</dbReference>
<feature type="region of interest" description="Disordered" evidence="1">
    <location>
        <begin position="36"/>
        <end position="55"/>
    </location>
</feature>
<dbReference type="Proteomes" id="UP000245998">
    <property type="component" value="Unassembled WGS sequence"/>
</dbReference>
<dbReference type="PROSITE" id="PS51500">
    <property type="entry name" value="SIN"/>
    <property type="match status" value="1"/>
</dbReference>
<name>A0A2U1JSU0_9BACI</name>
<dbReference type="OrthoDB" id="2939482at2"/>
<evidence type="ECO:0000313" key="3">
    <source>
        <dbReference type="EMBL" id="PWA08266.1"/>
    </source>
</evidence>
<organism evidence="3 4">
    <name type="scientific">Pueribacillus theae</name>
    <dbReference type="NCBI Taxonomy" id="2171751"/>
    <lineage>
        <taxon>Bacteria</taxon>
        <taxon>Bacillati</taxon>
        <taxon>Bacillota</taxon>
        <taxon>Bacilli</taxon>
        <taxon>Bacillales</taxon>
        <taxon>Bacillaceae</taxon>
        <taxon>Pueribacillus</taxon>
    </lineage>
</organism>
<dbReference type="GO" id="GO:0006355">
    <property type="term" value="P:regulation of DNA-templated transcription"/>
    <property type="evidence" value="ECO:0007669"/>
    <property type="project" value="InterPro"/>
</dbReference>
<evidence type="ECO:0000259" key="2">
    <source>
        <dbReference type="PROSITE" id="PS51500"/>
    </source>
</evidence>
<dbReference type="GO" id="GO:0046983">
    <property type="term" value="F:protein dimerization activity"/>
    <property type="evidence" value="ECO:0007669"/>
    <property type="project" value="InterPro"/>
</dbReference>
<gene>
    <name evidence="3" type="ORF">DCC39_15130</name>
</gene>
<sequence>MVAKTKNSDDKEWINLMLAAKRLNITPDEIRHFFKQTGKERNDSSVASSPLKFTE</sequence>
<accession>A0A2U1JSU0</accession>
<reference evidence="3 4" key="1">
    <citation type="submission" date="2018-04" db="EMBL/GenBank/DDBJ databases">
        <title>Camelliibacillus theae gen. nov., sp. nov., isolated from Pu'er tea.</title>
        <authorList>
            <person name="Niu L."/>
        </authorList>
    </citation>
    <scope>NUCLEOTIDE SEQUENCE [LARGE SCALE GENOMIC DNA]</scope>
    <source>
        <strain evidence="3 4">T8</strain>
    </source>
</reference>
<protein>
    <submittedName>
        <fullName evidence="3">Protein sinI</fullName>
    </submittedName>
</protein>
<dbReference type="EMBL" id="QCZG01000039">
    <property type="protein sequence ID" value="PWA08266.1"/>
    <property type="molecule type" value="Genomic_DNA"/>
</dbReference>
<dbReference type="SUPFAM" id="SSF47406">
    <property type="entry name" value="SinR repressor dimerisation domain-like"/>
    <property type="match status" value="1"/>
</dbReference>
<dbReference type="Pfam" id="PF08671">
    <property type="entry name" value="SinI"/>
    <property type="match status" value="1"/>
</dbReference>
<proteinExistence type="predicted"/>
<keyword evidence="4" id="KW-1185">Reference proteome</keyword>